<reference evidence="1" key="2">
    <citation type="submission" date="2023-04" db="EMBL/GenBank/DDBJ databases">
        <title>'Rhodoalgimonas zhirmunskyi' gen. nov., isolated from a red alga.</title>
        <authorList>
            <person name="Nedashkovskaya O.I."/>
            <person name="Otstavnykh N.Y."/>
            <person name="Bystritskaya E.P."/>
            <person name="Balabanova L.A."/>
            <person name="Isaeva M.P."/>
        </authorList>
    </citation>
    <scope>NUCLEOTIDE SEQUENCE</scope>
    <source>
        <strain evidence="1">10Alg 79</strain>
    </source>
</reference>
<evidence type="ECO:0000313" key="2">
    <source>
        <dbReference type="Proteomes" id="UP001227162"/>
    </source>
</evidence>
<proteinExistence type="predicted"/>
<keyword evidence="2" id="KW-1185">Reference proteome</keyword>
<dbReference type="Pfam" id="PF20083">
    <property type="entry name" value="DUF6477"/>
    <property type="match status" value="1"/>
</dbReference>
<dbReference type="AlphaFoldDB" id="A0AAJ1X305"/>
<reference evidence="1" key="1">
    <citation type="submission" date="2022-07" db="EMBL/GenBank/DDBJ databases">
        <authorList>
            <person name="Otstavnykh N."/>
            <person name="Isaeva M."/>
            <person name="Bystritskaya E."/>
        </authorList>
    </citation>
    <scope>NUCLEOTIDE SEQUENCE</scope>
    <source>
        <strain evidence="1">10Alg 79</strain>
    </source>
</reference>
<gene>
    <name evidence="1" type="ORF">NOI20_01825</name>
</gene>
<sequence length="101" mass="11417">MTDLFEMLETLRRPRLLIRAARAGAEDYTRTPHLRRLLGTGEPPRTGEALMHLMEMERDIDIIRRAGDPGYSAVRHVDLLIAMMGEAALLRASRSMTPTLC</sequence>
<dbReference type="Proteomes" id="UP001227162">
    <property type="component" value="Unassembled WGS sequence"/>
</dbReference>
<comment type="caution">
    <text evidence="1">The sequence shown here is derived from an EMBL/GenBank/DDBJ whole genome shotgun (WGS) entry which is preliminary data.</text>
</comment>
<evidence type="ECO:0000313" key="1">
    <source>
        <dbReference type="EMBL" id="MDQ2092843.1"/>
    </source>
</evidence>
<accession>A0AAJ1X305</accession>
<protein>
    <submittedName>
        <fullName evidence="1">DUF6477 family protein</fullName>
    </submittedName>
</protein>
<dbReference type="InterPro" id="IPR045516">
    <property type="entry name" value="DUF6477"/>
</dbReference>
<dbReference type="RefSeq" id="WP_317624458.1">
    <property type="nucleotide sequence ID" value="NZ_JANFFA010000001.1"/>
</dbReference>
<organism evidence="1 2">
    <name type="scientific">Rhodalgimonas zhirmunskyi</name>
    <dbReference type="NCBI Taxonomy" id="2964767"/>
    <lineage>
        <taxon>Bacteria</taxon>
        <taxon>Pseudomonadati</taxon>
        <taxon>Pseudomonadota</taxon>
        <taxon>Alphaproteobacteria</taxon>
        <taxon>Rhodobacterales</taxon>
        <taxon>Roseobacteraceae</taxon>
        <taxon>Rhodalgimonas</taxon>
    </lineage>
</organism>
<dbReference type="EMBL" id="JANFFA010000001">
    <property type="protein sequence ID" value="MDQ2092843.1"/>
    <property type="molecule type" value="Genomic_DNA"/>
</dbReference>
<name>A0AAJ1X305_9RHOB</name>